<dbReference type="PANTHER" id="PTHR21137:SF35">
    <property type="entry name" value="ODORANT RECEPTOR 19A-RELATED"/>
    <property type="match status" value="1"/>
</dbReference>
<organism evidence="11 12">
    <name type="scientific">Acanthoscelides obtectus</name>
    <name type="common">Bean weevil</name>
    <name type="synonym">Bruchus obtectus</name>
    <dbReference type="NCBI Taxonomy" id="200917"/>
    <lineage>
        <taxon>Eukaryota</taxon>
        <taxon>Metazoa</taxon>
        <taxon>Ecdysozoa</taxon>
        <taxon>Arthropoda</taxon>
        <taxon>Hexapoda</taxon>
        <taxon>Insecta</taxon>
        <taxon>Pterygota</taxon>
        <taxon>Neoptera</taxon>
        <taxon>Endopterygota</taxon>
        <taxon>Coleoptera</taxon>
        <taxon>Polyphaga</taxon>
        <taxon>Cucujiformia</taxon>
        <taxon>Chrysomeloidea</taxon>
        <taxon>Chrysomelidae</taxon>
        <taxon>Bruchinae</taxon>
        <taxon>Bruchini</taxon>
        <taxon>Acanthoscelides</taxon>
    </lineage>
</organism>
<feature type="transmembrane region" description="Helical" evidence="10">
    <location>
        <begin position="43"/>
        <end position="66"/>
    </location>
</feature>
<keyword evidence="8" id="KW-0675">Receptor</keyword>
<dbReference type="AlphaFoldDB" id="A0A9P0PKH9"/>
<keyword evidence="5" id="KW-0552">Olfaction</keyword>
<reference evidence="11" key="1">
    <citation type="submission" date="2022-03" db="EMBL/GenBank/DDBJ databases">
        <authorList>
            <person name="Sayadi A."/>
        </authorList>
    </citation>
    <scope>NUCLEOTIDE SEQUENCE</scope>
</reference>
<evidence type="ECO:0000256" key="1">
    <source>
        <dbReference type="ARBA" id="ARBA00004651"/>
    </source>
</evidence>
<dbReference type="PANTHER" id="PTHR21137">
    <property type="entry name" value="ODORANT RECEPTOR"/>
    <property type="match status" value="1"/>
</dbReference>
<evidence type="ECO:0000256" key="8">
    <source>
        <dbReference type="ARBA" id="ARBA00023170"/>
    </source>
</evidence>
<dbReference type="EMBL" id="CAKOFQ010007020">
    <property type="protein sequence ID" value="CAH1987511.1"/>
    <property type="molecule type" value="Genomic_DNA"/>
</dbReference>
<dbReference type="GO" id="GO:0005549">
    <property type="term" value="F:odorant binding"/>
    <property type="evidence" value="ECO:0007669"/>
    <property type="project" value="InterPro"/>
</dbReference>
<keyword evidence="3" id="KW-0716">Sensory transduction</keyword>
<keyword evidence="2" id="KW-1003">Cell membrane</keyword>
<dbReference type="Pfam" id="PF02949">
    <property type="entry name" value="7tm_6"/>
    <property type="match status" value="1"/>
</dbReference>
<evidence type="ECO:0000256" key="3">
    <source>
        <dbReference type="ARBA" id="ARBA00022606"/>
    </source>
</evidence>
<evidence type="ECO:0000256" key="7">
    <source>
        <dbReference type="ARBA" id="ARBA00023136"/>
    </source>
</evidence>
<evidence type="ECO:0000256" key="6">
    <source>
        <dbReference type="ARBA" id="ARBA00022989"/>
    </source>
</evidence>
<keyword evidence="9" id="KW-0807">Transducer</keyword>
<feature type="transmembrane region" description="Helical" evidence="10">
    <location>
        <begin position="78"/>
        <end position="96"/>
    </location>
</feature>
<evidence type="ECO:0000256" key="5">
    <source>
        <dbReference type="ARBA" id="ARBA00022725"/>
    </source>
</evidence>
<evidence type="ECO:0000256" key="10">
    <source>
        <dbReference type="SAM" id="Phobius"/>
    </source>
</evidence>
<comment type="subcellular location">
    <subcellularLocation>
        <location evidence="1">Cell membrane</location>
        <topology evidence="1">Multi-pass membrane protein</topology>
    </subcellularLocation>
</comment>
<name>A0A9P0PKH9_ACAOB</name>
<keyword evidence="4 10" id="KW-0812">Transmembrane</keyword>
<keyword evidence="6 10" id="KW-1133">Transmembrane helix</keyword>
<dbReference type="OrthoDB" id="6614360at2759"/>
<evidence type="ECO:0000256" key="4">
    <source>
        <dbReference type="ARBA" id="ARBA00022692"/>
    </source>
</evidence>
<evidence type="ECO:0000313" key="12">
    <source>
        <dbReference type="Proteomes" id="UP001152888"/>
    </source>
</evidence>
<sequence length="114" mass="13157">MLLDTFKDTNCLNDNNLTVARIKKCARYHQLIIDYTSDVFECFTTLLIVHVSLASIVLAFLSFQIVHANETSEKIRHLVHLGGWMALLFATCYYGQQIIEKVRRKTYNMLVDVS</sequence>
<evidence type="ECO:0000256" key="9">
    <source>
        <dbReference type="ARBA" id="ARBA00023224"/>
    </source>
</evidence>
<evidence type="ECO:0000256" key="2">
    <source>
        <dbReference type="ARBA" id="ARBA00022475"/>
    </source>
</evidence>
<protein>
    <submittedName>
        <fullName evidence="11">Uncharacterized protein</fullName>
    </submittedName>
</protein>
<keyword evidence="12" id="KW-1185">Reference proteome</keyword>
<dbReference type="InterPro" id="IPR004117">
    <property type="entry name" value="7tm6_olfct_rcpt"/>
</dbReference>
<dbReference type="Proteomes" id="UP001152888">
    <property type="component" value="Unassembled WGS sequence"/>
</dbReference>
<dbReference type="GO" id="GO:0007165">
    <property type="term" value="P:signal transduction"/>
    <property type="evidence" value="ECO:0007669"/>
    <property type="project" value="UniProtKB-KW"/>
</dbReference>
<proteinExistence type="predicted"/>
<accession>A0A9P0PKH9</accession>
<dbReference type="GO" id="GO:0004984">
    <property type="term" value="F:olfactory receptor activity"/>
    <property type="evidence" value="ECO:0007669"/>
    <property type="project" value="InterPro"/>
</dbReference>
<comment type="caution">
    <text evidence="11">The sequence shown here is derived from an EMBL/GenBank/DDBJ whole genome shotgun (WGS) entry which is preliminary data.</text>
</comment>
<evidence type="ECO:0000313" key="11">
    <source>
        <dbReference type="EMBL" id="CAH1987511.1"/>
    </source>
</evidence>
<keyword evidence="7 10" id="KW-0472">Membrane</keyword>
<gene>
    <name evidence="11" type="ORF">ACAOBT_LOCUS17890</name>
</gene>
<dbReference type="GO" id="GO:0005886">
    <property type="term" value="C:plasma membrane"/>
    <property type="evidence" value="ECO:0007669"/>
    <property type="project" value="UniProtKB-SubCell"/>
</dbReference>